<feature type="compositionally biased region" description="Basic and acidic residues" evidence="1">
    <location>
        <begin position="48"/>
        <end position="59"/>
    </location>
</feature>
<dbReference type="AlphaFoldDB" id="A0A103E6V7"/>
<dbReference type="Proteomes" id="UP000062788">
    <property type="component" value="Unassembled WGS sequence"/>
</dbReference>
<comment type="caution">
    <text evidence="2">The sequence shown here is derived from an EMBL/GenBank/DDBJ whole genome shotgun (WGS) entry which is preliminary data.</text>
</comment>
<organism evidence="2 3">
    <name type="scientific">Burkholderia singularis</name>
    <dbReference type="NCBI Taxonomy" id="1503053"/>
    <lineage>
        <taxon>Bacteria</taxon>
        <taxon>Pseudomonadati</taxon>
        <taxon>Pseudomonadota</taxon>
        <taxon>Betaproteobacteria</taxon>
        <taxon>Burkholderiales</taxon>
        <taxon>Burkholderiaceae</taxon>
        <taxon>Burkholderia</taxon>
        <taxon>pseudomallei group</taxon>
    </lineage>
</organism>
<evidence type="ECO:0000313" key="2">
    <source>
        <dbReference type="EMBL" id="KVE29472.1"/>
    </source>
</evidence>
<keyword evidence="3" id="KW-1185">Reference proteome</keyword>
<reference evidence="2 3" key="1">
    <citation type="submission" date="2015-11" db="EMBL/GenBank/DDBJ databases">
        <title>Expanding the genomic diversity of Burkholderia species for the development of highly accurate diagnostics.</title>
        <authorList>
            <person name="Sahl J."/>
            <person name="Keim P."/>
            <person name="Wagner D."/>
        </authorList>
    </citation>
    <scope>NUCLEOTIDE SEQUENCE [LARGE SCALE GENOMIC DNA]</scope>
    <source>
        <strain evidence="2 3">TSV85</strain>
    </source>
</reference>
<evidence type="ECO:0000313" key="3">
    <source>
        <dbReference type="Proteomes" id="UP000062788"/>
    </source>
</evidence>
<sequence>MTLRAASARRSAHDSAKCSELAGAAFAWHGWPGGGWRPTRRPAAGCSRRVELPSRRPFGERPAGI</sequence>
<dbReference type="EMBL" id="LOWA01000013">
    <property type="protein sequence ID" value="KVE29472.1"/>
    <property type="molecule type" value="Genomic_DNA"/>
</dbReference>
<name>A0A103E6V7_9BURK</name>
<feature type="region of interest" description="Disordered" evidence="1">
    <location>
        <begin position="32"/>
        <end position="65"/>
    </location>
</feature>
<accession>A0A103E6V7</accession>
<gene>
    <name evidence="2" type="ORF">WS67_04620</name>
</gene>
<evidence type="ECO:0000256" key="1">
    <source>
        <dbReference type="SAM" id="MobiDB-lite"/>
    </source>
</evidence>
<proteinExistence type="predicted"/>
<protein>
    <submittedName>
        <fullName evidence="2">Uncharacterized protein</fullName>
    </submittedName>
</protein>